<evidence type="ECO:0008006" key="4">
    <source>
        <dbReference type="Google" id="ProtNLM"/>
    </source>
</evidence>
<dbReference type="Proteomes" id="UP000436016">
    <property type="component" value="Unassembled WGS sequence"/>
</dbReference>
<comment type="caution">
    <text evidence="2">The sequence shown here is derived from an EMBL/GenBank/DDBJ whole genome shotgun (WGS) entry which is preliminary data.</text>
</comment>
<evidence type="ECO:0000256" key="1">
    <source>
        <dbReference type="SAM" id="SignalP"/>
    </source>
</evidence>
<keyword evidence="1" id="KW-0732">Signal</keyword>
<organism evidence="2 3">
    <name type="scientific">Oceanomicrobium pacificus</name>
    <dbReference type="NCBI Taxonomy" id="2692916"/>
    <lineage>
        <taxon>Bacteria</taxon>
        <taxon>Pseudomonadati</taxon>
        <taxon>Pseudomonadota</taxon>
        <taxon>Alphaproteobacteria</taxon>
        <taxon>Rhodobacterales</taxon>
        <taxon>Paracoccaceae</taxon>
        <taxon>Oceanomicrobium</taxon>
    </lineage>
</organism>
<dbReference type="RefSeq" id="WP_160853354.1">
    <property type="nucleotide sequence ID" value="NZ_WUWG01000003.1"/>
</dbReference>
<sequence>MTFRTITLAVALACGLPGLATAQDANPEAEGKTPVAVSAQNLPGSLNESALAGLSIIAAIVLLAASQSNSDSTSGTN</sequence>
<evidence type="ECO:0000313" key="2">
    <source>
        <dbReference type="EMBL" id="MXU65140.1"/>
    </source>
</evidence>
<protein>
    <recommendedName>
        <fullName evidence="4">Ferrochelatase</fullName>
    </recommendedName>
</protein>
<evidence type="ECO:0000313" key="3">
    <source>
        <dbReference type="Proteomes" id="UP000436016"/>
    </source>
</evidence>
<accession>A0A6B0TKU2</accession>
<dbReference type="AlphaFoldDB" id="A0A6B0TKU2"/>
<gene>
    <name evidence="2" type="ORF">GSH16_06750</name>
</gene>
<proteinExistence type="predicted"/>
<feature type="signal peptide" evidence="1">
    <location>
        <begin position="1"/>
        <end position="22"/>
    </location>
</feature>
<reference evidence="2 3" key="1">
    <citation type="submission" date="2019-12" db="EMBL/GenBank/DDBJ databases">
        <title>Strain KN286 was isolated from seawater, which was collected from Caroline Seamount in the tropical western Pacific.</title>
        <authorList>
            <person name="Wang Q."/>
        </authorList>
    </citation>
    <scope>NUCLEOTIDE SEQUENCE [LARGE SCALE GENOMIC DNA]</scope>
    <source>
        <strain evidence="2 3">KN286</strain>
    </source>
</reference>
<dbReference type="EMBL" id="WUWG01000003">
    <property type="protein sequence ID" value="MXU65140.1"/>
    <property type="molecule type" value="Genomic_DNA"/>
</dbReference>
<feature type="chain" id="PRO_5025351713" description="Ferrochelatase" evidence="1">
    <location>
        <begin position="23"/>
        <end position="77"/>
    </location>
</feature>
<name>A0A6B0TKU2_9RHOB</name>
<keyword evidence="3" id="KW-1185">Reference proteome</keyword>